<reference evidence="5 6" key="2">
    <citation type="journal article" date="2011" name="J. Antibiot.">
        <title>Furaquinocins I and J: novel polyketide isoprenoid hybrid compounds from Streptomyces reveromyceticus SN-593.</title>
        <authorList>
            <person name="Panthee S."/>
            <person name="Takahashi S."/>
            <person name="Takagi H."/>
            <person name="Nogawa T."/>
            <person name="Oowada E."/>
            <person name="Uramoto M."/>
            <person name="Osada H."/>
        </authorList>
    </citation>
    <scope>NUCLEOTIDE SEQUENCE [LARGE SCALE GENOMIC DNA]</scope>
    <source>
        <strain evidence="5 6">SN-593</strain>
    </source>
</reference>
<evidence type="ECO:0000313" key="6">
    <source>
        <dbReference type="Proteomes" id="UP000595703"/>
    </source>
</evidence>
<evidence type="ECO:0008006" key="7">
    <source>
        <dbReference type="Google" id="ProtNLM"/>
    </source>
</evidence>
<keyword evidence="4" id="KW-0812">Transmembrane</keyword>
<proteinExistence type="predicted"/>
<reference evidence="5 6" key="3">
    <citation type="journal article" date="2011" name="Nat. Chem. Biol.">
        <title>Reveromycin A biosynthesis uses RevG and RevJ for stereospecific spiroacetal formation.</title>
        <authorList>
            <person name="Takahashi S."/>
            <person name="Toyoda A."/>
            <person name="Sekiyama Y."/>
            <person name="Takagi H."/>
            <person name="Nogawa T."/>
            <person name="Uramoto M."/>
            <person name="Suzuki R."/>
            <person name="Koshino H."/>
            <person name="Kumano T."/>
            <person name="Panthee S."/>
            <person name="Dairi T."/>
            <person name="Ishikawa J."/>
            <person name="Ikeda H."/>
            <person name="Sakaki Y."/>
            <person name="Osada H."/>
        </authorList>
    </citation>
    <scope>NUCLEOTIDE SEQUENCE [LARGE SCALE GENOMIC DNA]</scope>
    <source>
        <strain evidence="5 6">SN-593</strain>
    </source>
</reference>
<feature type="compositionally biased region" description="Polar residues" evidence="3">
    <location>
        <begin position="1"/>
        <end position="10"/>
    </location>
</feature>
<reference evidence="5 6" key="4">
    <citation type="journal article" date="2020" name="Sci. Rep.">
        <title>beta-carboline chemical signals induce reveromycin production through a LuxR family regulator in Streptomyces sp. SN-593.</title>
        <authorList>
            <person name="Panthee S."/>
            <person name="Kito N."/>
            <person name="Hayashi T."/>
            <person name="Shimizu T."/>
            <person name="Ishikawa J."/>
            <person name="Hamamoto H."/>
            <person name="Osada H."/>
            <person name="Takahashi S."/>
        </authorList>
    </citation>
    <scope>NUCLEOTIDE SEQUENCE [LARGE SCALE GENOMIC DNA]</scope>
    <source>
        <strain evidence="5 6">SN-593</strain>
    </source>
</reference>
<feature type="transmembrane region" description="Helical" evidence="4">
    <location>
        <begin position="142"/>
        <end position="163"/>
    </location>
</feature>
<dbReference type="KEGG" id="arev:RVR_5006"/>
<protein>
    <recommendedName>
        <fullName evidence="7">Zinc-finger domain-containing protein</fullName>
    </recommendedName>
</protein>
<dbReference type="AlphaFoldDB" id="A0A7U3VPI8"/>
<feature type="region of interest" description="Disordered" evidence="3">
    <location>
        <begin position="169"/>
        <end position="188"/>
    </location>
</feature>
<organism evidence="5 6">
    <name type="scientific">Actinacidiphila reveromycinica</name>
    <dbReference type="NCBI Taxonomy" id="659352"/>
    <lineage>
        <taxon>Bacteria</taxon>
        <taxon>Bacillati</taxon>
        <taxon>Actinomycetota</taxon>
        <taxon>Actinomycetes</taxon>
        <taxon>Kitasatosporales</taxon>
        <taxon>Streptomycetaceae</taxon>
        <taxon>Actinacidiphila</taxon>
    </lineage>
</organism>
<evidence type="ECO:0000256" key="4">
    <source>
        <dbReference type="SAM" id="Phobius"/>
    </source>
</evidence>
<feature type="region of interest" description="Disordered" evidence="3">
    <location>
        <begin position="1"/>
        <end position="20"/>
    </location>
</feature>
<keyword evidence="4" id="KW-0472">Membrane</keyword>
<accession>A0A7U3VPI8</accession>
<keyword evidence="1" id="KW-0805">Transcription regulation</keyword>
<reference evidence="5 6" key="1">
    <citation type="journal article" date="2010" name="J. Bacteriol.">
        <title>Biochemical characterization of a novel indole prenyltransferase from Streptomyces sp. SN-593.</title>
        <authorList>
            <person name="Takahashi S."/>
            <person name="Takagi H."/>
            <person name="Toyoda A."/>
            <person name="Uramoto M."/>
            <person name="Nogawa T."/>
            <person name="Ueki M."/>
            <person name="Sakaki Y."/>
            <person name="Osada H."/>
        </authorList>
    </citation>
    <scope>NUCLEOTIDE SEQUENCE [LARGE SCALE GENOMIC DNA]</scope>
    <source>
        <strain evidence="5 6">SN-593</strain>
    </source>
</reference>
<evidence type="ECO:0000256" key="1">
    <source>
        <dbReference type="ARBA" id="ARBA00023015"/>
    </source>
</evidence>
<evidence type="ECO:0000256" key="3">
    <source>
        <dbReference type="SAM" id="MobiDB-lite"/>
    </source>
</evidence>
<dbReference type="EMBL" id="AP018365">
    <property type="protein sequence ID" value="BBA98709.1"/>
    <property type="molecule type" value="Genomic_DNA"/>
</dbReference>
<dbReference type="InterPro" id="IPR041916">
    <property type="entry name" value="Anti_sigma_zinc_sf"/>
</dbReference>
<dbReference type="Proteomes" id="UP000595703">
    <property type="component" value="Chromosome"/>
</dbReference>
<keyword evidence="2" id="KW-0804">Transcription</keyword>
<evidence type="ECO:0000256" key="2">
    <source>
        <dbReference type="ARBA" id="ARBA00023163"/>
    </source>
</evidence>
<dbReference type="Gene3D" id="1.10.10.1320">
    <property type="entry name" value="Anti-sigma factor, zinc-finger domain"/>
    <property type="match status" value="1"/>
</dbReference>
<name>A0A7U3VPI8_9ACTN</name>
<keyword evidence="4" id="KW-1133">Transmembrane helix</keyword>
<feature type="region of interest" description="Disordered" evidence="3">
    <location>
        <begin position="83"/>
        <end position="137"/>
    </location>
</feature>
<feature type="compositionally biased region" description="Basic and acidic residues" evidence="3">
    <location>
        <begin position="83"/>
        <end position="96"/>
    </location>
</feature>
<feature type="region of interest" description="Disordered" evidence="3">
    <location>
        <begin position="203"/>
        <end position="249"/>
    </location>
</feature>
<sequence>MTSAPDSTQHPEVAEISDLSEDLLAPERAAQVRRHLAQCPLCADVLASLTEIGALLGELPTAEPMPADVATRIDAALAAEATAAREEADVPRRDVPRGTSPGGASRVPRGTSTAPGGPDGRSSAGTGPGRSQRVGRGRRRSIVLAAGWAAGVLVLGGVVYGVVSAGGNPSGGGSNPSASRQVDSAQASGAIEDQVQQLLAEPYAPDQDDGGSTAAPEHGNTPMLNGTGTGPGSTPSRDANQGQGSDAVEAPSCVLKATHRTETPLAVGEDRFQGTASYLVVLPHPADSAQVDAYVVDASCSGDSPGTVLFQSTFPRR</sequence>
<dbReference type="RefSeq" id="WP_202234811.1">
    <property type="nucleotide sequence ID" value="NZ_AP018365.1"/>
</dbReference>
<evidence type="ECO:0000313" key="5">
    <source>
        <dbReference type="EMBL" id="BBA98709.1"/>
    </source>
</evidence>
<keyword evidence="6" id="KW-1185">Reference proteome</keyword>
<gene>
    <name evidence="5" type="ORF">RVR_5006</name>
</gene>